<dbReference type="EMBL" id="JBHLUN010000005">
    <property type="protein sequence ID" value="MFC0407735.1"/>
    <property type="molecule type" value="Genomic_DNA"/>
</dbReference>
<dbReference type="InterPro" id="IPR013328">
    <property type="entry name" value="6PGD_dom2"/>
</dbReference>
<evidence type="ECO:0000259" key="3">
    <source>
        <dbReference type="Pfam" id="PF02317"/>
    </source>
</evidence>
<dbReference type="Gene3D" id="3.40.50.720">
    <property type="entry name" value="NAD(P)-binding Rossmann-like Domain"/>
    <property type="match status" value="1"/>
</dbReference>
<dbReference type="Pfam" id="PF01210">
    <property type="entry name" value="NAD_Gly3P_dh_N"/>
    <property type="match status" value="1"/>
</dbReference>
<dbReference type="Pfam" id="PF02317">
    <property type="entry name" value="Octopine_DH"/>
    <property type="match status" value="1"/>
</dbReference>
<name>A0ABV6JQJ8_9PROT</name>
<accession>A0ABV6JQJ8</accession>
<keyword evidence="1" id="KW-0560">Oxidoreductase</keyword>
<proteinExistence type="predicted"/>
<organism evidence="4 5">
    <name type="scientific">Roseomonas elaeocarpi</name>
    <dbReference type="NCBI Taxonomy" id="907779"/>
    <lineage>
        <taxon>Bacteria</taxon>
        <taxon>Pseudomonadati</taxon>
        <taxon>Pseudomonadota</taxon>
        <taxon>Alphaproteobacteria</taxon>
        <taxon>Acetobacterales</taxon>
        <taxon>Roseomonadaceae</taxon>
        <taxon>Roseomonas</taxon>
    </lineage>
</organism>
<gene>
    <name evidence="4" type="ORF">ACFFGY_05705</name>
</gene>
<protein>
    <submittedName>
        <fullName evidence="4">NAD/NADP octopine/nopaline dehydrogenase family protein</fullName>
    </submittedName>
</protein>
<sequence>MLTTPLRIAVLGAGPIGLGTAALLDARGHRPVLWSPRGAAVSRSMQLTAEGALQHTAAVEIASSCAEAVAGAAAVLVAVPANAYRATLDTLAACLHPGQPVLISGHLSLAALYLSRLLAERGVAAPIAAWGTTVVSGRRLAPDRVRLSSIRAEVDVAAVPQQAGEAMLDLCRALFDDRFRLRDGLVAIALSNANPQNHLAIALCNVTRMEKGEAWRQYANITPAVGRFMEALDAERLNVAEAFGVEVRSLRRHFHLSFHVPEGPVGDMMAHLAKRPDDPLAPATLDSRYVLEDAPFGLHVTALLGRMCGRPAVLHESGLNLLSALYGYDLAATNDIVPVLGLENMPPALFARVASEGWAAT</sequence>
<dbReference type="InterPro" id="IPR036291">
    <property type="entry name" value="NAD(P)-bd_dom_sf"/>
</dbReference>
<evidence type="ECO:0000313" key="5">
    <source>
        <dbReference type="Proteomes" id="UP001589865"/>
    </source>
</evidence>
<evidence type="ECO:0000259" key="2">
    <source>
        <dbReference type="Pfam" id="PF01210"/>
    </source>
</evidence>
<reference evidence="4 5" key="1">
    <citation type="submission" date="2024-09" db="EMBL/GenBank/DDBJ databases">
        <authorList>
            <person name="Sun Q."/>
            <person name="Mori K."/>
        </authorList>
    </citation>
    <scope>NUCLEOTIDE SEQUENCE [LARGE SCALE GENOMIC DNA]</scope>
    <source>
        <strain evidence="4 5">TBRC 5777</strain>
    </source>
</reference>
<dbReference type="SUPFAM" id="SSF51735">
    <property type="entry name" value="NAD(P)-binding Rossmann-fold domains"/>
    <property type="match status" value="1"/>
</dbReference>
<dbReference type="SUPFAM" id="SSF48179">
    <property type="entry name" value="6-phosphogluconate dehydrogenase C-terminal domain-like"/>
    <property type="match status" value="1"/>
</dbReference>
<evidence type="ECO:0000256" key="1">
    <source>
        <dbReference type="ARBA" id="ARBA00023002"/>
    </source>
</evidence>
<dbReference type="Gene3D" id="1.10.1040.10">
    <property type="entry name" value="N-(1-d-carboxylethyl)-l-norvaline Dehydrogenase, domain 2"/>
    <property type="match status" value="1"/>
</dbReference>
<evidence type="ECO:0000313" key="4">
    <source>
        <dbReference type="EMBL" id="MFC0407735.1"/>
    </source>
</evidence>
<dbReference type="Proteomes" id="UP001589865">
    <property type="component" value="Unassembled WGS sequence"/>
</dbReference>
<comment type="caution">
    <text evidence="4">The sequence shown here is derived from an EMBL/GenBank/DDBJ whole genome shotgun (WGS) entry which is preliminary data.</text>
</comment>
<dbReference type="InterPro" id="IPR011128">
    <property type="entry name" value="G3P_DH_NAD-dep_N"/>
</dbReference>
<dbReference type="InterPro" id="IPR008927">
    <property type="entry name" value="6-PGluconate_DH-like_C_sf"/>
</dbReference>
<dbReference type="PRINTS" id="PR00419">
    <property type="entry name" value="ADXRDTASE"/>
</dbReference>
<feature type="domain" description="Opine dehydrogenase" evidence="3">
    <location>
        <begin position="183"/>
        <end position="325"/>
    </location>
</feature>
<feature type="domain" description="Glycerol-3-phosphate dehydrogenase NAD-dependent N-terminal" evidence="2">
    <location>
        <begin position="8"/>
        <end position="102"/>
    </location>
</feature>
<keyword evidence="5" id="KW-1185">Reference proteome</keyword>
<dbReference type="InterPro" id="IPR003421">
    <property type="entry name" value="Opine_DH"/>
</dbReference>
<dbReference type="RefSeq" id="WP_377043462.1">
    <property type="nucleotide sequence ID" value="NZ_JBHLUN010000005.1"/>
</dbReference>